<dbReference type="InterPro" id="IPR016024">
    <property type="entry name" value="ARM-type_fold"/>
</dbReference>
<dbReference type="Pfam" id="PF13513">
    <property type="entry name" value="HEAT_EZ"/>
    <property type="match status" value="1"/>
</dbReference>
<dbReference type="Pfam" id="PF03810">
    <property type="entry name" value="IBN_N"/>
    <property type="match status" value="1"/>
</dbReference>
<gene>
    <name evidence="10" type="ORF">DL762_010034</name>
</gene>
<organism evidence="10 11">
    <name type="scientific">Monosporascus cannonballus</name>
    <dbReference type="NCBI Taxonomy" id="155416"/>
    <lineage>
        <taxon>Eukaryota</taxon>
        <taxon>Fungi</taxon>
        <taxon>Dikarya</taxon>
        <taxon>Ascomycota</taxon>
        <taxon>Pezizomycotina</taxon>
        <taxon>Sordariomycetes</taxon>
        <taxon>Xylariomycetidae</taxon>
        <taxon>Xylariales</taxon>
        <taxon>Xylariales incertae sedis</taxon>
        <taxon>Monosporascus</taxon>
    </lineage>
</organism>
<keyword evidence="4" id="KW-0963">Cytoplasm</keyword>
<dbReference type="PROSITE" id="PS50077">
    <property type="entry name" value="HEAT_REPEAT"/>
    <property type="match status" value="1"/>
</dbReference>
<name>A0ABY0GRN6_9PEZI</name>
<dbReference type="PROSITE" id="PS50166">
    <property type="entry name" value="IMPORTIN_B_NT"/>
    <property type="match status" value="1"/>
</dbReference>
<reference evidence="10 11" key="1">
    <citation type="submission" date="2018-06" db="EMBL/GenBank/DDBJ databases">
        <title>Complete Genomes of Monosporascus.</title>
        <authorList>
            <person name="Robinson A.J."/>
            <person name="Natvig D.O."/>
        </authorList>
    </citation>
    <scope>NUCLEOTIDE SEQUENCE [LARGE SCALE GENOMIC DNA]</scope>
    <source>
        <strain evidence="10 11">CBS 609.92</strain>
    </source>
</reference>
<evidence type="ECO:0000313" key="10">
    <source>
        <dbReference type="EMBL" id="RYO75363.1"/>
    </source>
</evidence>
<comment type="subcellular location">
    <subcellularLocation>
        <location evidence="2">Cytoplasm</location>
    </subcellularLocation>
    <subcellularLocation>
        <location evidence="1">Nucleus</location>
    </subcellularLocation>
</comment>
<evidence type="ECO:0000256" key="8">
    <source>
        <dbReference type="PROSITE-ProRule" id="PRU00103"/>
    </source>
</evidence>
<comment type="caution">
    <text evidence="10">The sequence shown here is derived from an EMBL/GenBank/DDBJ whole genome shotgun (WGS) entry which is preliminary data.</text>
</comment>
<dbReference type="Pfam" id="PF25780">
    <property type="entry name" value="TPR_IPO5"/>
    <property type="match status" value="1"/>
</dbReference>
<dbReference type="InterPro" id="IPR040122">
    <property type="entry name" value="Importin_beta"/>
</dbReference>
<dbReference type="SUPFAM" id="SSF48371">
    <property type="entry name" value="ARM repeat"/>
    <property type="match status" value="2"/>
</dbReference>
<evidence type="ECO:0000256" key="1">
    <source>
        <dbReference type="ARBA" id="ARBA00004123"/>
    </source>
</evidence>
<keyword evidence="5" id="KW-0677">Repeat</keyword>
<evidence type="ECO:0000256" key="3">
    <source>
        <dbReference type="ARBA" id="ARBA00022448"/>
    </source>
</evidence>
<dbReference type="Proteomes" id="UP000294003">
    <property type="component" value="Unassembled WGS sequence"/>
</dbReference>
<keyword evidence="7" id="KW-0539">Nucleus</keyword>
<sequence>MDQQKLVELLQATQIPDTQRVKAATAELRQNYYPHPDSLVGLLHIIVSHSEPTIRMLAAVQGLRLVPKHWDNINADQKPAIRNELLQAVVREQDTKCRHGESRVIAEIASHDLEDNKWPDLPPAVFQLTTSDNVVHREVGSYIIFSLLEANPTFFVNELPRMFELFSKTIRDPASRDVRVNTMLSISAVLMLIDGDEDEQSLNAVQEFIPPMVDVLKDAVQNNDDENIQQAFEVFQSFLAYESAFISKYFKDLVLFIVDLAANTNAGDDVRTQALAFLAQCAKYRRMKIQAIPELGSLLMKKALAILSEQDDDDEDDETTPAMAALSLIDMLASDLPPRQVIVPLLDEFPRYATSDNAGQRKACILALGTCAEGAPDFVSTQISSLMPHILRLLQDSERGVRLSALRGLMRIGEDLTDSMEAHHDAIVTALILNLDAASGNNEDRKNAEIIRAVCGAIDSMAGDLSHEILLKYDDNIIKRIGGFLNYPDHKVRAAAAGALGAMAEAAPDDFGPYLKDTMDVMSPWLTVETGEDELSLRAAICDSMGRIANGMGPNEFKPYVMPLLEASEKGLHLDNPNLRETTFLLWGQLARVYGGDLGVDYLGGMFQGLFTSLELKEEDVELNLSEEQQGLVDQEILLAGKKLKVKAASGDRDDDDDYEDVMDDSDEEDIDDLIGVSAAALEKEIALEVLGDVIYAAKEVSVPYIEKAIELVMPFVEHHYEGCRKTAIGTLWRTYACVWEAQEKQTGLKWEPGLPLRPASEPSAHIAKLGEIVTTATLKLWQDESDRDVVTEINRSVASTLRTCGPSILGQKGFMEQAITVLASIVTHSHPSQQDMGDEDEDQEVEGGSEWDWLIVDTALDVVIGLAAALGEQFAELWEVFEKPILKFVSSNEPLERSTAVGVVAECVSYMGRAVTPYTSKLLRPLLKRLSDEDKETKSNAAYATGLLVYHSKDSDTYLSSYPDILSKLEPLLQMDNTRLKDNAAGCVCRMISAHPDRVPIADVLPALVNLLPLKEDYEENKPVYQCLRELYEMNNPTVQELTPRLLPIFQQVLGGPENQLEPSTRHTVEEMVRALSK</sequence>
<keyword evidence="3" id="KW-0813">Transport</keyword>
<protein>
    <recommendedName>
        <fullName evidence="9">Importin N-terminal domain-containing protein</fullName>
    </recommendedName>
</protein>
<dbReference type="EMBL" id="QJNS01000704">
    <property type="protein sequence ID" value="RYO75363.1"/>
    <property type="molecule type" value="Genomic_DNA"/>
</dbReference>
<evidence type="ECO:0000256" key="7">
    <source>
        <dbReference type="ARBA" id="ARBA00023242"/>
    </source>
</evidence>
<evidence type="ECO:0000256" key="5">
    <source>
        <dbReference type="ARBA" id="ARBA00022737"/>
    </source>
</evidence>
<feature type="domain" description="Importin N-terminal" evidence="9">
    <location>
        <begin position="24"/>
        <end position="91"/>
    </location>
</feature>
<dbReference type="PANTHER" id="PTHR10527">
    <property type="entry name" value="IMPORTIN BETA"/>
    <property type="match status" value="1"/>
</dbReference>
<evidence type="ECO:0000313" key="11">
    <source>
        <dbReference type="Proteomes" id="UP000294003"/>
    </source>
</evidence>
<feature type="repeat" description="HEAT" evidence="8">
    <location>
        <begin position="386"/>
        <end position="424"/>
    </location>
</feature>
<dbReference type="Gene3D" id="1.25.10.10">
    <property type="entry name" value="Leucine-rich Repeat Variant"/>
    <property type="match status" value="1"/>
</dbReference>
<evidence type="ECO:0000256" key="2">
    <source>
        <dbReference type="ARBA" id="ARBA00004496"/>
    </source>
</evidence>
<dbReference type="InterPro" id="IPR057672">
    <property type="entry name" value="TPR_IPO4/5"/>
</dbReference>
<evidence type="ECO:0000256" key="4">
    <source>
        <dbReference type="ARBA" id="ARBA00022490"/>
    </source>
</evidence>
<evidence type="ECO:0000256" key="6">
    <source>
        <dbReference type="ARBA" id="ARBA00022927"/>
    </source>
</evidence>
<dbReference type="InterPro" id="IPR001494">
    <property type="entry name" value="Importin-beta_N"/>
</dbReference>
<keyword evidence="11" id="KW-1185">Reference proteome</keyword>
<accession>A0ABY0GRN6</accession>
<proteinExistence type="predicted"/>
<dbReference type="SMART" id="SM00913">
    <property type="entry name" value="IBN_N"/>
    <property type="match status" value="1"/>
</dbReference>
<evidence type="ECO:0000259" key="9">
    <source>
        <dbReference type="PROSITE" id="PS50166"/>
    </source>
</evidence>
<dbReference type="InterPro" id="IPR021133">
    <property type="entry name" value="HEAT_type_2"/>
</dbReference>
<keyword evidence="6" id="KW-0653">Protein transport</keyword>
<dbReference type="InterPro" id="IPR011989">
    <property type="entry name" value="ARM-like"/>
</dbReference>